<comment type="catalytic activity">
    <reaction evidence="1">
        <text>ATP + protein L-histidine = ADP + protein N-phospho-L-histidine.</text>
        <dbReference type="EC" id="2.7.13.3"/>
    </reaction>
</comment>
<name>A0A2X2JEI1_SPHMU</name>
<evidence type="ECO:0000256" key="5">
    <source>
        <dbReference type="ARBA" id="ARBA00022679"/>
    </source>
</evidence>
<dbReference type="GO" id="GO:0000155">
    <property type="term" value="F:phosphorelay sensor kinase activity"/>
    <property type="evidence" value="ECO:0007669"/>
    <property type="project" value="InterPro"/>
</dbReference>
<dbReference type="GO" id="GO:0016020">
    <property type="term" value="C:membrane"/>
    <property type="evidence" value="ECO:0007669"/>
    <property type="project" value="UniProtKB-SubCell"/>
</dbReference>
<dbReference type="CDD" id="cd00082">
    <property type="entry name" value="HisKA"/>
    <property type="match status" value="1"/>
</dbReference>
<feature type="transmembrane region" description="Helical" evidence="9">
    <location>
        <begin position="178"/>
        <end position="199"/>
    </location>
</feature>
<dbReference type="CDD" id="cd00156">
    <property type="entry name" value="REC"/>
    <property type="match status" value="1"/>
</dbReference>
<dbReference type="InterPro" id="IPR036097">
    <property type="entry name" value="HisK_dim/P_sf"/>
</dbReference>
<dbReference type="SUPFAM" id="SSF55781">
    <property type="entry name" value="GAF domain-like"/>
    <property type="match status" value="1"/>
</dbReference>
<dbReference type="Gene3D" id="3.40.50.2300">
    <property type="match status" value="3"/>
</dbReference>
<dbReference type="Gene3D" id="3.30.565.10">
    <property type="entry name" value="Histidine kinase-like ATPase, C-terminal domain"/>
    <property type="match status" value="1"/>
</dbReference>
<dbReference type="InterPro" id="IPR005467">
    <property type="entry name" value="His_kinase_dom"/>
</dbReference>
<dbReference type="SMART" id="SM00388">
    <property type="entry name" value="HisKA"/>
    <property type="match status" value="1"/>
</dbReference>
<sequence length="1194" mass="133916">MPKRFLRDLQIGFGFSLALLLTSSTASYLSIRNQIHNSQMVDHSRRVIARSNRILIDLQNAETGQRGFLLTGREHFLEPYYSSSRSLPQSIATARDLVSDNLPQQKIIDSIGQLVESRLNKLAGLVNIKKARGTVTLADMEEGKKYMDRCRALLARLVDNEEKLLDSRSGRLNTASTLTSLFVIIAAIFSLFITIFSYIRLRRDLAKRVQLEQDLKKKDREITQRLVATQRIAGQIAAGNYSVKINDQEHDELGSLAGSLNNMADSLKQSFDELSDNEWRQTGLALLNEVLVGNKVKEDLVSDALQILVTYGECANGSLYILEHTQLALIGAYGHEDSMRQFIAPGEGAVGQAFVDGKVRIIENPYPSKNVVSFTAGYLPLNSILLLPIFDGHTCIGVIELGSFRKFEEPQMPFYREAGRHIGAAIVAAQARLKVQQLLEETQSQTEEVQAQHAELENLNANLEIHTQKLQTSEEELRVQQEELLQANKELEQRSAMLEEKNILIADRNQEIQKKAEELARSTKYKSEFLANMSHELRTPLNSILLLSRLMSDNPEKNLTTEQIESAEVIQLSGKNLLTLIDEILDLSKIESGKMELDYQQVAISDLTKDLDNLFSPIIREKALSFTIKLADNLPKTIRTDRQRLDQILRNLLSNAIKFTKEGQVTLSVFPSEAQDGQIAFAVTDTGIGIAPDKQDVIFEAFQQADGSTRRKFGGTGLGLSISRELSRLLGGEIRLSSQEKKGSTFTLLIPENLEENTVTTTGELIQSIAENIEKTQDIIMSSSPHTVDIIPPDVDDDRNDIKEDDKVILIVEDDVNFAKALLRYTRQQKYKGVVIVRGDQAADAAIRYKPTAILLDIQLPVKDGWQVMAEIKNNPITRPIPVHVMSSFEVKRESLLQGAIDFMDKPIALEQMAQMFIKIEEALARNPKKVLIVEENSKHAAALANFLESYDIISEIKTTVTESVDSLYSDKADCVILDMGVPGNMGYDTLDSIRQKPGLENIPIIVFTGKNLSKSEELKLKQYADSIVIKTANSYQRILDEVGLFLHLVGNHPGEEWSKKSSLGTIREVLQNKKVLIVDDDIRTIYYLSQALERYQINVVSAMDGKEGLDKIEEHDDISAILMDMVMPEMDGYETIKMIRQNPHYSEIPIIAITAKNMIGDRERCIIAGASDYISKPVDTDQLLSLLRVWLYN</sequence>
<dbReference type="PANTHER" id="PTHR45339:SF1">
    <property type="entry name" value="HYBRID SIGNAL TRANSDUCTION HISTIDINE KINASE J"/>
    <property type="match status" value="1"/>
</dbReference>
<dbReference type="AlphaFoldDB" id="A0A2X2JEI1"/>
<gene>
    <name evidence="10" type="primary">rpfC_3</name>
    <name evidence="10" type="ORF">NCTC11343_02177</name>
</gene>
<dbReference type="PROSITE" id="PS50109">
    <property type="entry name" value="HIS_KIN"/>
    <property type="match status" value="1"/>
</dbReference>
<dbReference type="GeneID" id="97181065"/>
<dbReference type="CDD" id="cd17546">
    <property type="entry name" value="REC_hyHK_CKI1_RcsC-like"/>
    <property type="match status" value="1"/>
</dbReference>
<evidence type="ECO:0000256" key="4">
    <source>
        <dbReference type="ARBA" id="ARBA00022553"/>
    </source>
</evidence>
<dbReference type="InterPro" id="IPR007891">
    <property type="entry name" value="CHASE3"/>
</dbReference>
<dbReference type="InterPro" id="IPR001789">
    <property type="entry name" value="Sig_transdc_resp-reg_receiver"/>
</dbReference>
<dbReference type="Pfam" id="PF13185">
    <property type="entry name" value="GAF_2"/>
    <property type="match status" value="1"/>
</dbReference>
<dbReference type="Pfam" id="PF00072">
    <property type="entry name" value="Response_reg"/>
    <property type="match status" value="3"/>
</dbReference>
<dbReference type="InterPro" id="IPR029016">
    <property type="entry name" value="GAF-like_dom_sf"/>
</dbReference>
<keyword evidence="8" id="KW-0175">Coiled coil</keyword>
<evidence type="ECO:0000256" key="6">
    <source>
        <dbReference type="ARBA" id="ARBA00022777"/>
    </source>
</evidence>
<dbReference type="SMART" id="SM00065">
    <property type="entry name" value="GAF"/>
    <property type="match status" value="1"/>
</dbReference>
<evidence type="ECO:0000256" key="2">
    <source>
        <dbReference type="ARBA" id="ARBA00004370"/>
    </source>
</evidence>
<dbReference type="PROSITE" id="PS50885">
    <property type="entry name" value="HAMP"/>
    <property type="match status" value="1"/>
</dbReference>
<proteinExistence type="predicted"/>
<keyword evidence="5 10" id="KW-0808">Transferase</keyword>
<dbReference type="SUPFAM" id="SSF158472">
    <property type="entry name" value="HAMP domain-like"/>
    <property type="match status" value="1"/>
</dbReference>
<dbReference type="InterPro" id="IPR004358">
    <property type="entry name" value="Sig_transdc_His_kin-like_C"/>
</dbReference>
<dbReference type="CDD" id="cd06225">
    <property type="entry name" value="HAMP"/>
    <property type="match status" value="1"/>
</dbReference>
<keyword evidence="9" id="KW-0472">Membrane</keyword>
<feature type="coiled-coil region" evidence="8">
    <location>
        <begin position="428"/>
        <end position="501"/>
    </location>
</feature>
<dbReference type="FunFam" id="3.30.565.10:FF:000010">
    <property type="entry name" value="Sensor histidine kinase RcsC"/>
    <property type="match status" value="1"/>
</dbReference>
<dbReference type="Pfam" id="PF00672">
    <property type="entry name" value="HAMP"/>
    <property type="match status" value="1"/>
</dbReference>
<dbReference type="CDD" id="cd19410">
    <property type="entry name" value="HK9-like_sensor"/>
    <property type="match status" value="1"/>
</dbReference>
<dbReference type="SUPFAM" id="SSF47384">
    <property type="entry name" value="Homodimeric domain of signal transducing histidine kinase"/>
    <property type="match status" value="1"/>
</dbReference>
<dbReference type="Pfam" id="PF02518">
    <property type="entry name" value="HATPase_c"/>
    <property type="match status" value="1"/>
</dbReference>
<dbReference type="InterPro" id="IPR036890">
    <property type="entry name" value="HATPase_C_sf"/>
</dbReference>
<evidence type="ECO:0000313" key="11">
    <source>
        <dbReference type="Proteomes" id="UP000251241"/>
    </source>
</evidence>
<dbReference type="PRINTS" id="PR00344">
    <property type="entry name" value="BCTRLSENSOR"/>
</dbReference>
<keyword evidence="9" id="KW-0812">Transmembrane</keyword>
<evidence type="ECO:0000256" key="3">
    <source>
        <dbReference type="ARBA" id="ARBA00012438"/>
    </source>
</evidence>
<dbReference type="PANTHER" id="PTHR45339">
    <property type="entry name" value="HYBRID SIGNAL TRANSDUCTION HISTIDINE KINASE J"/>
    <property type="match status" value="1"/>
</dbReference>
<accession>A0A2X2JEI1</accession>
<protein>
    <recommendedName>
        <fullName evidence="3">histidine kinase</fullName>
        <ecNumber evidence="3">2.7.13.3</ecNumber>
    </recommendedName>
</protein>
<dbReference type="Pfam" id="PF05227">
    <property type="entry name" value="CHASE3"/>
    <property type="match status" value="1"/>
</dbReference>
<evidence type="ECO:0000256" key="9">
    <source>
        <dbReference type="SAM" id="Phobius"/>
    </source>
</evidence>
<keyword evidence="4" id="KW-0597">Phosphoprotein</keyword>
<dbReference type="EC" id="2.7.13.3" evidence="3"/>
<dbReference type="EMBL" id="UAUU01000008">
    <property type="protein sequence ID" value="SPZ85615.1"/>
    <property type="molecule type" value="Genomic_DNA"/>
</dbReference>
<dbReference type="SUPFAM" id="SSF55874">
    <property type="entry name" value="ATPase domain of HSP90 chaperone/DNA topoisomerase II/histidine kinase"/>
    <property type="match status" value="1"/>
</dbReference>
<dbReference type="SMART" id="SM00448">
    <property type="entry name" value="REC"/>
    <property type="match status" value="3"/>
</dbReference>
<dbReference type="RefSeq" id="WP_112374819.1">
    <property type="nucleotide sequence ID" value="NZ_CP069793.1"/>
</dbReference>
<organism evidence="10 11">
    <name type="scientific">Sphingobacterium multivorum</name>
    <dbReference type="NCBI Taxonomy" id="28454"/>
    <lineage>
        <taxon>Bacteria</taxon>
        <taxon>Pseudomonadati</taxon>
        <taxon>Bacteroidota</taxon>
        <taxon>Sphingobacteriia</taxon>
        <taxon>Sphingobacteriales</taxon>
        <taxon>Sphingobacteriaceae</taxon>
        <taxon>Sphingobacterium</taxon>
    </lineage>
</organism>
<dbReference type="InterPro" id="IPR003660">
    <property type="entry name" value="HAMP_dom"/>
</dbReference>
<dbReference type="Gene3D" id="3.30.450.40">
    <property type="match status" value="1"/>
</dbReference>
<dbReference type="SUPFAM" id="SSF52172">
    <property type="entry name" value="CheY-like"/>
    <property type="match status" value="3"/>
</dbReference>
<evidence type="ECO:0000256" key="7">
    <source>
        <dbReference type="ARBA" id="ARBA00023012"/>
    </source>
</evidence>
<reference evidence="10 11" key="1">
    <citation type="submission" date="2018-06" db="EMBL/GenBank/DDBJ databases">
        <authorList>
            <consortium name="Pathogen Informatics"/>
            <person name="Doyle S."/>
        </authorList>
    </citation>
    <scope>NUCLEOTIDE SEQUENCE [LARGE SCALE GENOMIC DNA]</scope>
    <source>
        <strain evidence="10 11">NCTC11343</strain>
    </source>
</reference>
<dbReference type="SMART" id="SM00304">
    <property type="entry name" value="HAMP"/>
    <property type="match status" value="1"/>
</dbReference>
<dbReference type="SMART" id="SM00387">
    <property type="entry name" value="HATPase_c"/>
    <property type="match status" value="1"/>
</dbReference>
<dbReference type="Pfam" id="PF00512">
    <property type="entry name" value="HisKA"/>
    <property type="match status" value="1"/>
</dbReference>
<evidence type="ECO:0000313" key="10">
    <source>
        <dbReference type="EMBL" id="SPZ85615.1"/>
    </source>
</evidence>
<evidence type="ECO:0000256" key="1">
    <source>
        <dbReference type="ARBA" id="ARBA00000085"/>
    </source>
</evidence>
<dbReference type="Proteomes" id="UP000251241">
    <property type="component" value="Unassembled WGS sequence"/>
</dbReference>
<dbReference type="InterPro" id="IPR003661">
    <property type="entry name" value="HisK_dim/P_dom"/>
</dbReference>
<dbReference type="InterPro" id="IPR011006">
    <property type="entry name" value="CheY-like_superfamily"/>
</dbReference>
<dbReference type="InterPro" id="IPR003594">
    <property type="entry name" value="HATPase_dom"/>
</dbReference>
<dbReference type="PROSITE" id="PS50110">
    <property type="entry name" value="RESPONSE_REGULATORY"/>
    <property type="match status" value="3"/>
</dbReference>
<dbReference type="InterPro" id="IPR003018">
    <property type="entry name" value="GAF"/>
</dbReference>
<keyword evidence="7" id="KW-0902">Two-component regulatory system</keyword>
<keyword evidence="9" id="KW-1133">Transmembrane helix</keyword>
<comment type="subcellular location">
    <subcellularLocation>
        <location evidence="2">Membrane</location>
    </subcellularLocation>
</comment>
<dbReference type="CDD" id="cd16922">
    <property type="entry name" value="HATPase_EvgS-ArcB-TorS-like"/>
    <property type="match status" value="1"/>
</dbReference>
<dbReference type="Gene3D" id="6.10.340.10">
    <property type="match status" value="1"/>
</dbReference>
<evidence type="ECO:0000256" key="8">
    <source>
        <dbReference type="SAM" id="Coils"/>
    </source>
</evidence>
<dbReference type="Gene3D" id="1.10.287.130">
    <property type="match status" value="1"/>
</dbReference>
<keyword evidence="6" id="KW-0418">Kinase</keyword>